<sequence length="368" mass="41893">MQPPPKKKRKSEGGQQKRPKAAAASQEDVHPVAQAVQAVVAAEPTGWEELDGQAQDVQQQAEPVQEEAHKKPTKHAKKRAKDDRERQIREAEMRRMVGDAAPSSITEFEQLVLSAPNSSFVWIKYFAFLISLGELDKARTLADRALQTISYREEDEKFNVWVAYLNMENLYGSEDATLALLSRALSHTDARRTYLAAVDIFERSQKGHLVEQCLKAMTRKFNDSVEVWLRAVKFRLTSGDAEGARKTLDRSLQSLPQFEHVRMITQAGLLEFKIGDPERGRSVFEGVLRNHPKRLDLWSVYLDQEVAGGDQQRIRALFERATHLQLPPKKMKFLFKRYLDYEKAHGTAEGVEHVKKRALEYVEAQAGV</sequence>
<reference evidence="7" key="2">
    <citation type="submission" date="2020-11" db="EMBL/GenBank/DDBJ databases">
        <authorList>
            <person name="Cecchin M."/>
            <person name="Marcolungo L."/>
            <person name="Rossato M."/>
            <person name="Girolomoni L."/>
            <person name="Cosentino E."/>
            <person name="Cuine S."/>
            <person name="Li-Beisson Y."/>
            <person name="Delledonne M."/>
            <person name="Ballottari M."/>
        </authorList>
    </citation>
    <scope>NUCLEOTIDE SEQUENCE</scope>
    <source>
        <strain evidence="7">211/11P</strain>
        <tissue evidence="7">Whole cell</tissue>
    </source>
</reference>
<evidence type="ECO:0000256" key="1">
    <source>
        <dbReference type="ARBA" id="ARBA00004604"/>
    </source>
</evidence>
<dbReference type="OrthoDB" id="412781at2759"/>
<dbReference type="Gene3D" id="1.25.40.10">
    <property type="entry name" value="Tetratricopeptide repeat domain"/>
    <property type="match status" value="1"/>
</dbReference>
<name>A0A9D4Z0Z0_CHLVU</name>
<dbReference type="InterPro" id="IPR003107">
    <property type="entry name" value="HAT"/>
</dbReference>
<feature type="compositionally biased region" description="Basic residues" evidence="5">
    <location>
        <begin position="1"/>
        <end position="10"/>
    </location>
</feature>
<evidence type="ECO:0000256" key="4">
    <source>
        <dbReference type="ARBA" id="ARBA00023242"/>
    </source>
</evidence>
<feature type="compositionally biased region" description="Low complexity" evidence="5">
    <location>
        <begin position="53"/>
        <end position="63"/>
    </location>
</feature>
<keyword evidence="4" id="KW-0539">Nucleus</keyword>
<feature type="domain" description="Pre-mRNA-splicing factor Syf1/CRNKL1-like C-terminal HAT-repeats" evidence="6">
    <location>
        <begin position="119"/>
        <end position="365"/>
    </location>
</feature>
<comment type="subcellular location">
    <subcellularLocation>
        <location evidence="1">Nucleus</location>
        <location evidence="1">Nucleolus</location>
    </subcellularLocation>
</comment>
<protein>
    <recommendedName>
        <fullName evidence="6">Pre-mRNA-splicing factor Syf1/CRNKL1-like C-terminal HAT-repeats domain-containing protein</fullName>
    </recommendedName>
</protein>
<evidence type="ECO:0000256" key="3">
    <source>
        <dbReference type="ARBA" id="ARBA00022737"/>
    </source>
</evidence>
<reference evidence="7" key="1">
    <citation type="journal article" date="2019" name="Plant J.">
        <title>Chlorella vulgaris genome assembly and annotation reveals the molecular basis for metabolic acclimation to high light conditions.</title>
        <authorList>
            <person name="Cecchin M."/>
            <person name="Marcolungo L."/>
            <person name="Rossato M."/>
            <person name="Girolomoni L."/>
            <person name="Cosentino E."/>
            <person name="Cuine S."/>
            <person name="Li-Beisson Y."/>
            <person name="Delledonne M."/>
            <person name="Ballottari M."/>
        </authorList>
    </citation>
    <scope>NUCLEOTIDE SEQUENCE</scope>
    <source>
        <strain evidence="7">211/11P</strain>
    </source>
</reference>
<dbReference type="InterPro" id="IPR011990">
    <property type="entry name" value="TPR-like_helical_dom_sf"/>
</dbReference>
<keyword evidence="8" id="KW-1185">Reference proteome</keyword>
<accession>A0A9D4Z0Z0</accession>
<dbReference type="AlphaFoldDB" id="A0A9D4Z0Z0"/>
<evidence type="ECO:0000313" key="7">
    <source>
        <dbReference type="EMBL" id="KAI3436621.1"/>
    </source>
</evidence>
<dbReference type="GO" id="GO:0006364">
    <property type="term" value="P:rRNA processing"/>
    <property type="evidence" value="ECO:0007669"/>
    <property type="project" value="UniProtKB-KW"/>
</dbReference>
<gene>
    <name evidence="7" type="ORF">D9Q98_006038</name>
</gene>
<dbReference type="Pfam" id="PF23231">
    <property type="entry name" value="HAT_Syf1_CNRKL1_C"/>
    <property type="match status" value="1"/>
</dbReference>
<evidence type="ECO:0000256" key="2">
    <source>
        <dbReference type="ARBA" id="ARBA00022552"/>
    </source>
</evidence>
<dbReference type="PANTHER" id="PTHR23270:SF10">
    <property type="entry name" value="PROTEIN RRP5 HOMOLOG"/>
    <property type="match status" value="1"/>
</dbReference>
<organism evidence="7 8">
    <name type="scientific">Chlorella vulgaris</name>
    <name type="common">Green alga</name>
    <dbReference type="NCBI Taxonomy" id="3077"/>
    <lineage>
        <taxon>Eukaryota</taxon>
        <taxon>Viridiplantae</taxon>
        <taxon>Chlorophyta</taxon>
        <taxon>core chlorophytes</taxon>
        <taxon>Trebouxiophyceae</taxon>
        <taxon>Chlorellales</taxon>
        <taxon>Chlorellaceae</taxon>
        <taxon>Chlorella clade</taxon>
        <taxon>Chlorella</taxon>
    </lineage>
</organism>
<dbReference type="SMART" id="SM00386">
    <property type="entry name" value="HAT"/>
    <property type="match status" value="5"/>
</dbReference>
<feature type="region of interest" description="Disordered" evidence="5">
    <location>
        <begin position="43"/>
        <end position="85"/>
    </location>
</feature>
<dbReference type="InterPro" id="IPR045209">
    <property type="entry name" value="Rrp5"/>
</dbReference>
<comment type="caution">
    <text evidence="7">The sequence shown here is derived from an EMBL/GenBank/DDBJ whole genome shotgun (WGS) entry which is preliminary data.</text>
</comment>
<dbReference type="FunFam" id="1.25.40.10:FF:000065">
    <property type="entry name" value="Programmed cell death 11"/>
    <property type="match status" value="1"/>
</dbReference>
<evidence type="ECO:0000259" key="6">
    <source>
        <dbReference type="Pfam" id="PF23231"/>
    </source>
</evidence>
<evidence type="ECO:0000256" key="5">
    <source>
        <dbReference type="SAM" id="MobiDB-lite"/>
    </source>
</evidence>
<dbReference type="EMBL" id="SIDB01000002">
    <property type="protein sequence ID" value="KAI3436621.1"/>
    <property type="molecule type" value="Genomic_DNA"/>
</dbReference>
<dbReference type="PANTHER" id="PTHR23270">
    <property type="entry name" value="PROGRAMMED CELL DEATH PROTEIN 11 PRE-RRNA PROCESSING PROTEIN RRP5"/>
    <property type="match status" value="1"/>
</dbReference>
<dbReference type="GO" id="GO:0003723">
    <property type="term" value="F:RNA binding"/>
    <property type="evidence" value="ECO:0007669"/>
    <property type="project" value="TreeGrafter"/>
</dbReference>
<dbReference type="Proteomes" id="UP001055712">
    <property type="component" value="Unassembled WGS sequence"/>
</dbReference>
<dbReference type="GO" id="GO:0032040">
    <property type="term" value="C:small-subunit processome"/>
    <property type="evidence" value="ECO:0007669"/>
    <property type="project" value="TreeGrafter"/>
</dbReference>
<dbReference type="InterPro" id="IPR055430">
    <property type="entry name" value="HAT_Syf1_CNRKL1_C"/>
</dbReference>
<feature type="region of interest" description="Disordered" evidence="5">
    <location>
        <begin position="1"/>
        <end position="30"/>
    </location>
</feature>
<dbReference type="SUPFAM" id="SSF48452">
    <property type="entry name" value="TPR-like"/>
    <property type="match status" value="2"/>
</dbReference>
<proteinExistence type="predicted"/>
<keyword evidence="2" id="KW-0698">rRNA processing</keyword>
<keyword evidence="3" id="KW-0677">Repeat</keyword>
<evidence type="ECO:0000313" key="8">
    <source>
        <dbReference type="Proteomes" id="UP001055712"/>
    </source>
</evidence>